<dbReference type="Proteomes" id="UP000607197">
    <property type="component" value="Unassembled WGS sequence"/>
</dbReference>
<comment type="caution">
    <text evidence="1">The sequence shown here is derived from an EMBL/GenBank/DDBJ whole genome shotgun (WGS) entry which is preliminary data.</text>
</comment>
<dbReference type="OrthoDB" id="205088at2157"/>
<proteinExistence type="predicted"/>
<gene>
    <name evidence="1" type="ORF">GCM10009039_20360</name>
</gene>
<dbReference type="RefSeq" id="WP_188978563.1">
    <property type="nucleotide sequence ID" value="NZ_BMPG01000002.1"/>
</dbReference>
<accession>A0A830FKT0</accession>
<keyword evidence="2" id="KW-1185">Reference proteome</keyword>
<name>A0A830FKT0_9EURY</name>
<reference evidence="1" key="2">
    <citation type="submission" date="2020-09" db="EMBL/GenBank/DDBJ databases">
        <authorList>
            <person name="Sun Q."/>
            <person name="Ohkuma M."/>
        </authorList>
    </citation>
    <scope>NUCLEOTIDE SEQUENCE</scope>
    <source>
        <strain evidence="1">JCM 19596</strain>
    </source>
</reference>
<dbReference type="AlphaFoldDB" id="A0A830FKT0"/>
<evidence type="ECO:0008006" key="3">
    <source>
        <dbReference type="Google" id="ProtNLM"/>
    </source>
</evidence>
<evidence type="ECO:0000313" key="1">
    <source>
        <dbReference type="EMBL" id="GGL62149.1"/>
    </source>
</evidence>
<organism evidence="1 2">
    <name type="scientific">Halocalculus aciditolerans</name>
    <dbReference type="NCBI Taxonomy" id="1383812"/>
    <lineage>
        <taxon>Archaea</taxon>
        <taxon>Methanobacteriati</taxon>
        <taxon>Methanobacteriota</taxon>
        <taxon>Stenosarchaea group</taxon>
        <taxon>Halobacteria</taxon>
        <taxon>Halobacteriales</taxon>
        <taxon>Halobacteriaceae</taxon>
        <taxon>Halocalculus</taxon>
    </lineage>
</organism>
<dbReference type="EMBL" id="BMPG01000002">
    <property type="protein sequence ID" value="GGL62149.1"/>
    <property type="molecule type" value="Genomic_DNA"/>
</dbReference>
<protein>
    <recommendedName>
        <fullName evidence="3">AMP-binding protein</fullName>
    </recommendedName>
</protein>
<reference evidence="1" key="1">
    <citation type="journal article" date="2014" name="Int. J. Syst. Evol. Microbiol.">
        <title>Complete genome sequence of Corynebacterium casei LMG S-19264T (=DSM 44701T), isolated from a smear-ripened cheese.</title>
        <authorList>
            <consortium name="US DOE Joint Genome Institute (JGI-PGF)"/>
            <person name="Walter F."/>
            <person name="Albersmeier A."/>
            <person name="Kalinowski J."/>
            <person name="Ruckert C."/>
        </authorList>
    </citation>
    <scope>NUCLEOTIDE SEQUENCE</scope>
    <source>
        <strain evidence="1">JCM 19596</strain>
    </source>
</reference>
<sequence>METLYDLLADLPPGASVETARTTYDADATRGTAFKTGNFLRTLGVREGVDVGVASVAEAKPVFAFLGAGLLGATVQFDPATGDELRAYVAPTADVEGLDLPAGGQRVAWGEKPGNPRIEYFERDVWSENPAFPPVSFDGDTALLDAGSTTYTHRDLLDAAERFEREHPGPVVVDADFVHPGTVVAVLAALRAGTALHLGTTPAADDADATVVSVTAENAVDPRYVDI</sequence>
<evidence type="ECO:0000313" key="2">
    <source>
        <dbReference type="Proteomes" id="UP000607197"/>
    </source>
</evidence>